<proteinExistence type="predicted"/>
<dbReference type="AlphaFoldDB" id="A0A0F8WDD5"/>
<organism evidence="1">
    <name type="scientific">marine sediment metagenome</name>
    <dbReference type="NCBI Taxonomy" id="412755"/>
    <lineage>
        <taxon>unclassified sequences</taxon>
        <taxon>metagenomes</taxon>
        <taxon>ecological metagenomes</taxon>
    </lineage>
</organism>
<evidence type="ECO:0000313" key="1">
    <source>
        <dbReference type="EMBL" id="KKK46140.1"/>
    </source>
</evidence>
<gene>
    <name evidence="1" type="ORF">LCGC14_3164340</name>
</gene>
<sequence>MRLTIPLTGTVLVEGDVHGAGDLTGDPNDIIRPIDIDLGNVSWTMVGIDLDAEVMIIEVSPGETVEGATGETRPATPEEKTGFLQHAQGLVMNHTTDELHALTGNARLKRPLRAQVEELKIPDA</sequence>
<name>A0A0F8WDD5_9ZZZZ</name>
<accession>A0A0F8WDD5</accession>
<comment type="caution">
    <text evidence="1">The sequence shown here is derived from an EMBL/GenBank/DDBJ whole genome shotgun (WGS) entry which is preliminary data.</text>
</comment>
<dbReference type="EMBL" id="LAZR01070032">
    <property type="protein sequence ID" value="KKK46140.1"/>
    <property type="molecule type" value="Genomic_DNA"/>
</dbReference>
<protein>
    <submittedName>
        <fullName evidence="1">Uncharacterized protein</fullName>
    </submittedName>
</protein>
<reference evidence="1" key="1">
    <citation type="journal article" date="2015" name="Nature">
        <title>Complex archaea that bridge the gap between prokaryotes and eukaryotes.</title>
        <authorList>
            <person name="Spang A."/>
            <person name="Saw J.H."/>
            <person name="Jorgensen S.L."/>
            <person name="Zaremba-Niedzwiedzka K."/>
            <person name="Martijn J."/>
            <person name="Lind A.E."/>
            <person name="van Eijk R."/>
            <person name="Schleper C."/>
            <person name="Guy L."/>
            <person name="Ettema T.J."/>
        </authorList>
    </citation>
    <scope>NUCLEOTIDE SEQUENCE</scope>
</reference>